<evidence type="ECO:0000313" key="3">
    <source>
        <dbReference type="EMBL" id="MBB6179361.1"/>
    </source>
</evidence>
<keyword evidence="4" id="KW-1185">Reference proteome</keyword>
<gene>
    <name evidence="3" type="ORF">HNQ75_001315</name>
</gene>
<dbReference type="RefSeq" id="WP_172977830.1">
    <property type="nucleotide sequence ID" value="NZ_JACHEJ010000002.1"/>
</dbReference>
<accession>A0A7X0DCV1</accession>
<feature type="region of interest" description="Disordered" evidence="1">
    <location>
        <begin position="514"/>
        <end position="537"/>
    </location>
</feature>
<name>A0A7X0DCV1_9HYPH</name>
<dbReference type="EMBL" id="JACHEJ010000002">
    <property type="protein sequence ID" value="MBB6179361.1"/>
    <property type="molecule type" value="Genomic_DNA"/>
</dbReference>
<dbReference type="SUPFAM" id="SSF110997">
    <property type="entry name" value="Sporulation related repeat"/>
    <property type="match status" value="1"/>
</dbReference>
<feature type="compositionally biased region" description="Basic and acidic residues" evidence="1">
    <location>
        <begin position="574"/>
        <end position="583"/>
    </location>
</feature>
<feature type="domain" description="SPOR" evidence="2">
    <location>
        <begin position="877"/>
        <end position="960"/>
    </location>
</feature>
<dbReference type="GO" id="GO:0042834">
    <property type="term" value="F:peptidoglycan binding"/>
    <property type="evidence" value="ECO:0007669"/>
    <property type="project" value="InterPro"/>
</dbReference>
<feature type="region of interest" description="Disordered" evidence="1">
    <location>
        <begin position="307"/>
        <end position="330"/>
    </location>
</feature>
<feature type="compositionally biased region" description="Low complexity" evidence="1">
    <location>
        <begin position="526"/>
        <end position="537"/>
    </location>
</feature>
<dbReference type="PROSITE" id="PS51724">
    <property type="entry name" value="SPOR"/>
    <property type="match status" value="1"/>
</dbReference>
<evidence type="ECO:0000313" key="4">
    <source>
        <dbReference type="Proteomes" id="UP000535501"/>
    </source>
</evidence>
<proteinExistence type="predicted"/>
<feature type="compositionally biased region" description="Basic and acidic residues" evidence="1">
    <location>
        <begin position="320"/>
        <end position="330"/>
    </location>
</feature>
<protein>
    <recommendedName>
        <fullName evidence="2">SPOR domain-containing protein</fullName>
    </recommendedName>
</protein>
<dbReference type="InterPro" id="IPR007730">
    <property type="entry name" value="SPOR-like_dom"/>
</dbReference>
<dbReference type="Gene3D" id="3.30.70.1070">
    <property type="entry name" value="Sporulation related repeat"/>
    <property type="match status" value="1"/>
</dbReference>
<dbReference type="Pfam" id="PF05036">
    <property type="entry name" value="SPOR"/>
    <property type="match status" value="1"/>
</dbReference>
<organism evidence="3 4">
    <name type="scientific">Pseudorhizobium flavum</name>
    <dbReference type="NCBI Taxonomy" id="1335061"/>
    <lineage>
        <taxon>Bacteria</taxon>
        <taxon>Pseudomonadati</taxon>
        <taxon>Pseudomonadota</taxon>
        <taxon>Alphaproteobacteria</taxon>
        <taxon>Hyphomicrobiales</taxon>
        <taxon>Rhizobiaceae</taxon>
        <taxon>Rhizobium/Agrobacterium group</taxon>
        <taxon>Pseudorhizobium</taxon>
    </lineage>
</organism>
<dbReference type="Proteomes" id="UP000535501">
    <property type="component" value="Unassembled WGS sequence"/>
</dbReference>
<evidence type="ECO:0000259" key="2">
    <source>
        <dbReference type="PROSITE" id="PS51724"/>
    </source>
</evidence>
<dbReference type="AlphaFoldDB" id="A0A7X0DCV1"/>
<dbReference type="InterPro" id="IPR036680">
    <property type="entry name" value="SPOR-like_sf"/>
</dbReference>
<evidence type="ECO:0000256" key="1">
    <source>
        <dbReference type="SAM" id="MobiDB-lite"/>
    </source>
</evidence>
<comment type="caution">
    <text evidence="3">The sequence shown here is derived from an EMBL/GenBank/DDBJ whole genome shotgun (WGS) entry which is preliminary data.</text>
</comment>
<reference evidence="3 4" key="1">
    <citation type="submission" date="2020-08" db="EMBL/GenBank/DDBJ databases">
        <title>Genomic Encyclopedia of Type Strains, Phase IV (KMG-IV): sequencing the most valuable type-strain genomes for metagenomic binning, comparative biology and taxonomic classification.</title>
        <authorList>
            <person name="Goeker M."/>
        </authorList>
    </citation>
    <scope>NUCLEOTIDE SEQUENCE [LARGE SCALE GENOMIC DNA]</scope>
    <source>
        <strain evidence="3 4">DSM 102134</strain>
    </source>
</reference>
<sequence>MADDNLARSRDGVPEFFADDDPLAELARIVGYDERLVPRPPVTERREPAFNLEDELLREFERYDSPRAHQAANRLEPSALAGAPVEPVPVLDEAALSSSLEPIETAEPEWLAANDQVPAEPQQFAEEAMAADVDMQVDSEVLRSHPEFSQLDEATDFDLADELELTLGETPFRAVEASPQVAQPEPTRTRGYTPGFRMPLANFNVVRDVQPVAPTGVEVLPEPAAAPAVDEARQEAVATLPADASFDAQAPLDIKPSVPVAEGEARLVAPEPEMVPQAVAADEVAVSEDLSALDALIDDVSRYPVPEGLLSAPMPPAADAQERRAEPTRHDEAVALESSFGSLDGAEASPQSAEPAVVNELSIDDDFELALEDLEFDLSDILLDDEHAMFEEPKPAAPVASTLAPQTAVAPAPVKHTASWSPIARAAPQPIAPEPSVARAPDPVAAVAATADMTEVDDLPFDPAMITDGEEHPEPVVHLDVPDLHIEEEEPVAPQRNDYDFDLDGELASLLRGSPALDPASEEPGPAADGTAHQAAPAAAYPDLDDFERALEEDFRRSLTAPLPPQEAYSDFEEPAHDRMPARDRRRLSSMAVPLAVAGVVIIGGSIGYAFFSGDGSSVAGSGEPIVIAADTDPVKVLPENPGGKTVPNQDKAVYDRVAGAAVEAPKQEALISTSEEPVDVVQRTLMTDSLPLEGQEVAAADEDLAPGLMREDRLLPGEEGVAQQPSAADQQAVAVMPRRVKTMIVRPDGTLVEQEQPVESAVVSEPMASPDANKLPAASVKTVEVAAVPDTAVAVAPAENSVGAAGIVPASAPVADTSTITDVAADAPAAPAMAAPVPTMRPAQQPVDVVAAVSDRGNVQPTQEPAAAAPAEQVAAVAPGDYVIQIASLPSEADAQKSYQNLSAKFGSVIGGRGVDIKKAEIAGKGTFYRVRIPAGSKNDAVALCEKYRAAGGSCLVAK</sequence>
<feature type="region of interest" description="Disordered" evidence="1">
    <location>
        <begin position="558"/>
        <end position="583"/>
    </location>
</feature>